<feature type="region of interest" description="Disordered" evidence="1">
    <location>
        <begin position="385"/>
        <end position="413"/>
    </location>
</feature>
<dbReference type="AlphaFoldDB" id="A0A3B0ULP0"/>
<evidence type="ECO:0000313" key="2">
    <source>
        <dbReference type="EMBL" id="VAW21154.1"/>
    </source>
</evidence>
<accession>A0A3B0ULP0</accession>
<sequence>MSLFNIFRRGKASIPARFTAPVIAGLIASLAFFIGPATAQTSGTKNQQQSKIPVEQNLTVEGIDFGTNTSDWADDGECDDPRFIGIGSAVDMNEIDMGRDAQDCSTLFLAGDISLKPDPADIVGDIDFGSNTSDWADNDICDDPRFGGPGTDELLLDEDIGRDANDCKNLFLAGQVNYLGDDPNMEIINFDGILFGDNTSRWANDAECDDPRFTGTGMATELVDDDLEHDATDCLTLYQAGSISMVEDTETTATAAVDFGNNSSQWANDGECDDPRFAGSGVAAVLLDEDLGRDATDCSQLFESGDIYLVAGTGSAPDLQDTYFGNDTSRWANDGECDDPRFTGNGMASQLDATDMGQDATDCKNLVNEGQVEFITAANVDFGDDSSEWSNDGECDDPRFTGPGSATKLDPRNFGRDATDCQALLQSGQVDYVGGVLAIIDSASLQYNGDANQGNDDAPSTGTSGIDWGNDSSSWANDGECDDPRFAGPGVASTLLDEDLGRDATDCSTLFQQGQIQLVQGDGQLETDQPAVEPTLQPSTATDGELNFGDDTSAWANDGECDDPRFTGPGSAASPLSPLNLLKDATDCQTLFENGSITLI</sequence>
<protein>
    <submittedName>
        <fullName evidence="2">Uncharacterized protein</fullName>
    </submittedName>
</protein>
<feature type="region of interest" description="Disordered" evidence="1">
    <location>
        <begin position="450"/>
        <end position="490"/>
    </location>
</feature>
<reference evidence="2" key="1">
    <citation type="submission" date="2018-06" db="EMBL/GenBank/DDBJ databases">
        <authorList>
            <person name="Zhirakovskaya E."/>
        </authorList>
    </citation>
    <scope>NUCLEOTIDE SEQUENCE</scope>
</reference>
<feature type="compositionally biased region" description="Acidic residues" evidence="1">
    <location>
        <begin position="385"/>
        <end position="395"/>
    </location>
</feature>
<feature type="compositionally biased region" description="Polar residues" evidence="1">
    <location>
        <begin position="450"/>
        <end position="476"/>
    </location>
</feature>
<name>A0A3B0ULP0_9ZZZZ</name>
<evidence type="ECO:0000256" key="1">
    <source>
        <dbReference type="SAM" id="MobiDB-lite"/>
    </source>
</evidence>
<proteinExistence type="predicted"/>
<gene>
    <name evidence="2" type="ORF">MNBD_ALPHA11-402</name>
</gene>
<feature type="region of interest" description="Disordered" evidence="1">
    <location>
        <begin position="526"/>
        <end position="572"/>
    </location>
</feature>
<organism evidence="2">
    <name type="scientific">hydrothermal vent metagenome</name>
    <dbReference type="NCBI Taxonomy" id="652676"/>
    <lineage>
        <taxon>unclassified sequences</taxon>
        <taxon>metagenomes</taxon>
        <taxon>ecological metagenomes</taxon>
    </lineage>
</organism>
<dbReference type="EMBL" id="UOEQ01000328">
    <property type="protein sequence ID" value="VAW21154.1"/>
    <property type="molecule type" value="Genomic_DNA"/>
</dbReference>